<evidence type="ECO:0000256" key="1">
    <source>
        <dbReference type="SAM" id="SignalP"/>
    </source>
</evidence>
<dbReference type="CDD" id="cd13520">
    <property type="entry name" value="PBP2_TAXI_TRAP"/>
    <property type="match status" value="1"/>
</dbReference>
<keyword evidence="1" id="KW-0732">Signal</keyword>
<feature type="signal peptide" evidence="1">
    <location>
        <begin position="1"/>
        <end position="25"/>
    </location>
</feature>
<dbReference type="Proteomes" id="UP001200430">
    <property type="component" value="Unassembled WGS sequence"/>
</dbReference>
<dbReference type="Pfam" id="PF16868">
    <property type="entry name" value="NMT1_3"/>
    <property type="match status" value="1"/>
</dbReference>
<evidence type="ECO:0000313" key="3">
    <source>
        <dbReference type="Proteomes" id="UP001200430"/>
    </source>
</evidence>
<evidence type="ECO:0000313" key="2">
    <source>
        <dbReference type="EMBL" id="MCF4141308.1"/>
    </source>
</evidence>
<accession>A0ABS9EJD1</accession>
<dbReference type="RefSeq" id="WP_236097637.1">
    <property type="nucleotide sequence ID" value="NZ_JAKGUD010000001.1"/>
</dbReference>
<comment type="caution">
    <text evidence="2">The sequence shown here is derived from an EMBL/GenBank/DDBJ whole genome shotgun (WGS) entry which is preliminary data.</text>
</comment>
<proteinExistence type="predicted"/>
<dbReference type="EMBL" id="JAKGUD010000001">
    <property type="protein sequence ID" value="MCF4141308.1"/>
    <property type="molecule type" value="Genomic_DNA"/>
</dbReference>
<dbReference type="NCBIfam" id="TIGR02122">
    <property type="entry name" value="TRAP_TAXI"/>
    <property type="match status" value="1"/>
</dbReference>
<dbReference type="Gene3D" id="3.40.190.10">
    <property type="entry name" value="Periplasmic binding protein-like II"/>
    <property type="match status" value="2"/>
</dbReference>
<dbReference type="PANTHER" id="PTHR42941">
    <property type="entry name" value="SLL1037 PROTEIN"/>
    <property type="match status" value="1"/>
</dbReference>
<feature type="chain" id="PRO_5047095912" evidence="1">
    <location>
        <begin position="26"/>
        <end position="316"/>
    </location>
</feature>
<protein>
    <submittedName>
        <fullName evidence="2">TAXI family TRAP transporter solute-binding subunit</fullName>
    </submittedName>
</protein>
<gene>
    <name evidence="2" type="ORF">L2W38_00545</name>
</gene>
<dbReference type="PANTHER" id="PTHR42941:SF1">
    <property type="entry name" value="SLL1037 PROTEIN"/>
    <property type="match status" value="1"/>
</dbReference>
<dbReference type="SUPFAM" id="SSF53850">
    <property type="entry name" value="Periplasmic binding protein-like II"/>
    <property type="match status" value="1"/>
</dbReference>
<reference evidence="2 3" key="1">
    <citation type="submission" date="2022-01" db="EMBL/GenBank/DDBJ databases">
        <title>Dethiosulfovibrio faecalis sp. nov., a novel proteolytic, non-sulfur-reducing bacterium isolated from a marine aquaculture solid waste bioreactor.</title>
        <authorList>
            <person name="Grabowski S."/>
            <person name="Apolinario E."/>
            <person name="Schneider N."/>
            <person name="Marshall C.W."/>
            <person name="Sowers K.R."/>
        </authorList>
    </citation>
    <scope>NUCLEOTIDE SEQUENCE [LARGE SCALE GENOMIC DNA]</scope>
    <source>
        <strain evidence="2 3">DSM 12537</strain>
    </source>
</reference>
<keyword evidence="3" id="KW-1185">Reference proteome</keyword>
<sequence length="316" mass="33721">MGRRRGLLCLFLVSVALGTAAVAFAFQPVYVMASGNMGGTYYSLGGILAETVNEKLPGVRLAVLPSGGSAENVDLMEKGLAQFALIDSFAVMAYQGRDLYYEAPQTYLRGVVPLYPEVARILVPEDSDVVTLSDLAGKKVVLGKKGSGVLITAQQILMASGLRQDQLEPAYLGMGEGLLALQEGSVDAVIFVGPLGGGSAMEQETLKDARIIGLDDKTRKKLMDAAPYWKEFVVPAGTFDGQAEDIKTVGAWTVLCCREDLDDDLISRVAETVYDNAEDISSYIPGSVKLSPDNVDEVLIPLHDGAKKFFDGKGAL</sequence>
<name>A0ABS9EJD1_9BACT</name>
<dbReference type="InterPro" id="IPR011852">
    <property type="entry name" value="TRAP_TAXI"/>
</dbReference>
<organism evidence="2 3">
    <name type="scientific">Dethiosulfovibrio marinus</name>
    <dbReference type="NCBI Taxonomy" id="133532"/>
    <lineage>
        <taxon>Bacteria</taxon>
        <taxon>Thermotogati</taxon>
        <taxon>Synergistota</taxon>
        <taxon>Synergistia</taxon>
        <taxon>Synergistales</taxon>
        <taxon>Dethiosulfovibrionaceae</taxon>
        <taxon>Dethiosulfovibrio</taxon>
    </lineage>
</organism>